<gene>
    <name evidence="3" type="ORF">JY572_35730</name>
</gene>
<name>A0ABX7N4G2_9BACT</name>
<evidence type="ECO:0000256" key="1">
    <source>
        <dbReference type="SAM" id="Phobius"/>
    </source>
</evidence>
<evidence type="ECO:0008006" key="5">
    <source>
        <dbReference type="Google" id="ProtNLM"/>
    </source>
</evidence>
<evidence type="ECO:0000256" key="2">
    <source>
        <dbReference type="SAM" id="SignalP"/>
    </source>
</evidence>
<evidence type="ECO:0000313" key="4">
    <source>
        <dbReference type="Proteomes" id="UP000663090"/>
    </source>
</evidence>
<keyword evidence="2" id="KW-0732">Signal</keyword>
<dbReference type="Proteomes" id="UP000663090">
    <property type="component" value="Chromosome"/>
</dbReference>
<dbReference type="EMBL" id="CP071091">
    <property type="protein sequence ID" value="QSQ13631.1"/>
    <property type="molecule type" value="Genomic_DNA"/>
</dbReference>
<dbReference type="RefSeq" id="WP_206715443.1">
    <property type="nucleotide sequence ID" value="NZ_CP071091.1"/>
</dbReference>
<feature type="signal peptide" evidence="2">
    <location>
        <begin position="1"/>
        <end position="23"/>
    </location>
</feature>
<keyword evidence="1" id="KW-0812">Transmembrane</keyword>
<reference evidence="3 4" key="1">
    <citation type="submission" date="2021-02" db="EMBL/GenBank/DDBJ databases">
        <title>De Novo genome assembly of isolated myxobacteria.</title>
        <authorList>
            <person name="Stevens D.C."/>
        </authorList>
    </citation>
    <scope>NUCLEOTIDE SEQUENCE [LARGE SCALE GENOMIC DNA]</scope>
    <source>
        <strain evidence="3 4">SCHIC003</strain>
    </source>
</reference>
<keyword evidence="1" id="KW-1133">Transmembrane helix</keyword>
<evidence type="ECO:0000313" key="3">
    <source>
        <dbReference type="EMBL" id="QSQ13631.1"/>
    </source>
</evidence>
<accession>A0ABX7N4G2</accession>
<proteinExistence type="predicted"/>
<feature type="transmembrane region" description="Helical" evidence="1">
    <location>
        <begin position="169"/>
        <end position="189"/>
    </location>
</feature>
<keyword evidence="1" id="KW-0472">Membrane</keyword>
<sequence>MSRWMALLAMLLCVGALPSSVRAQPQPPGAPAHEVTQPLDISVRVEPQQVRIGDPFTYHVVLTHPKDHRYELAVPKETGDFEFLDQTRQRHDGTDSASTTFAIRMSAFALGSVTVPTLEFDVATPEGPRHYSLPGRTIDVASTLPADADGQGADLFDIQPPQEVPIRSWRLVLTLLGALAAAVLAWLLFRWWKNRPKHVVVPPPLPLDVRTRKALDTLKAENLPARGQVKDYYFRLSEIIRGYLGERYGFEALECTSSELMASLRRLSPLGLPEDKLMRFVSESDMVKYARADASPESCRDALLFGYELVEKTFVPPQPPQAPANAAAPRVQ</sequence>
<keyword evidence="4" id="KW-1185">Reference proteome</keyword>
<organism evidence="3 4">
    <name type="scientific">Myxococcus landrumensis</name>
    <dbReference type="NCBI Taxonomy" id="2813577"/>
    <lineage>
        <taxon>Bacteria</taxon>
        <taxon>Pseudomonadati</taxon>
        <taxon>Myxococcota</taxon>
        <taxon>Myxococcia</taxon>
        <taxon>Myxococcales</taxon>
        <taxon>Cystobacterineae</taxon>
        <taxon>Myxococcaceae</taxon>
        <taxon>Myxococcus</taxon>
    </lineage>
</organism>
<protein>
    <recommendedName>
        <fullName evidence="5">Protein BatD</fullName>
    </recommendedName>
</protein>
<feature type="chain" id="PRO_5046444747" description="Protein BatD" evidence="2">
    <location>
        <begin position="24"/>
        <end position="332"/>
    </location>
</feature>